<dbReference type="InterPro" id="IPR051265">
    <property type="entry name" value="HIBADH-related_NP60_sf"/>
</dbReference>
<dbReference type="GO" id="GO:0050661">
    <property type="term" value="F:NADP binding"/>
    <property type="evidence" value="ECO:0007669"/>
    <property type="project" value="InterPro"/>
</dbReference>
<keyword evidence="7" id="KW-1185">Reference proteome</keyword>
<gene>
    <name evidence="6" type="primary">mmsB</name>
    <name evidence="6" type="ORF">JGUZn3_02260</name>
</gene>
<dbReference type="PIRSF" id="PIRSF000103">
    <property type="entry name" value="HIBADH"/>
    <property type="match status" value="1"/>
</dbReference>
<organism evidence="6 7">
    <name type="scientific">Entomobacter blattae</name>
    <dbReference type="NCBI Taxonomy" id="2762277"/>
    <lineage>
        <taxon>Bacteria</taxon>
        <taxon>Pseudomonadati</taxon>
        <taxon>Pseudomonadota</taxon>
        <taxon>Alphaproteobacteria</taxon>
        <taxon>Acetobacterales</taxon>
        <taxon>Acetobacteraceae</taxon>
        <taxon>Entomobacter</taxon>
    </lineage>
</organism>
<sequence length="317" mass="34338">MTIGFIGLGAMGSALAERLLAAGYPLTVFNRTPARCLPLVQKGAKAANTPAECAKSSEILFTMVKDDVSLQNLLEGEDGIYAGLPQQSTHVCCSTISTQLAETLQQRHTKLQQYFFAAPVLGRPLAAQTGQLYILAAGPEILKNKLRPLFEVLGQKTFNLGENPTQASIVKLSLNFLILSTIEQMAEVFTVTEKIGLTNQQVLDILTESFFGSPVYKNYGQFIVDKIYFQPDSSKPDSSKTDPKPVQADVDLLYKDISLFLSAGQNLQTPLPLASLIQNRLLSCIALGHGQKDFTIMAECARTDAGLSSPTSSSLED</sequence>
<feature type="active site" evidence="3">
    <location>
        <position position="171"/>
    </location>
</feature>
<dbReference type="AlphaFoldDB" id="A0A7H1NNX4"/>
<dbReference type="SUPFAM" id="SSF51735">
    <property type="entry name" value="NAD(P)-binding Rossmann-fold domains"/>
    <property type="match status" value="1"/>
</dbReference>
<dbReference type="SUPFAM" id="SSF48179">
    <property type="entry name" value="6-phosphogluconate dehydrogenase C-terminal domain-like"/>
    <property type="match status" value="1"/>
</dbReference>
<name>A0A7H1NNX4_9PROT</name>
<dbReference type="Pfam" id="PF03446">
    <property type="entry name" value="NAD_binding_2"/>
    <property type="match status" value="1"/>
</dbReference>
<dbReference type="KEGG" id="ebla:JGUZn3_02260"/>
<dbReference type="Proteomes" id="UP000516349">
    <property type="component" value="Chromosome"/>
</dbReference>
<evidence type="ECO:0000259" key="4">
    <source>
        <dbReference type="Pfam" id="PF03446"/>
    </source>
</evidence>
<dbReference type="PANTHER" id="PTHR43580:SF2">
    <property type="entry name" value="CYTOKINE-LIKE NUCLEAR FACTOR N-PAC"/>
    <property type="match status" value="1"/>
</dbReference>
<feature type="domain" description="6-phosphogluconate dehydrogenase NADP-binding" evidence="4">
    <location>
        <begin position="2"/>
        <end position="161"/>
    </location>
</feature>
<dbReference type="GO" id="GO:0008442">
    <property type="term" value="F:3-hydroxyisobutyrate dehydrogenase activity"/>
    <property type="evidence" value="ECO:0007669"/>
    <property type="project" value="UniProtKB-EC"/>
</dbReference>
<dbReference type="InterPro" id="IPR013328">
    <property type="entry name" value="6PGD_dom2"/>
</dbReference>
<evidence type="ECO:0000256" key="2">
    <source>
        <dbReference type="ARBA" id="ARBA00023027"/>
    </source>
</evidence>
<dbReference type="Gene3D" id="3.40.50.720">
    <property type="entry name" value="NAD(P)-binding Rossmann-like Domain"/>
    <property type="match status" value="1"/>
</dbReference>
<proteinExistence type="predicted"/>
<dbReference type="PANTHER" id="PTHR43580">
    <property type="entry name" value="OXIDOREDUCTASE GLYR1-RELATED"/>
    <property type="match status" value="1"/>
</dbReference>
<dbReference type="InterPro" id="IPR029154">
    <property type="entry name" value="HIBADH-like_NADP-bd"/>
</dbReference>
<dbReference type="InterPro" id="IPR008927">
    <property type="entry name" value="6-PGluconate_DH-like_C_sf"/>
</dbReference>
<keyword evidence="2" id="KW-0520">NAD</keyword>
<dbReference type="InterPro" id="IPR015815">
    <property type="entry name" value="HIBADH-related"/>
</dbReference>
<evidence type="ECO:0000256" key="1">
    <source>
        <dbReference type="ARBA" id="ARBA00023002"/>
    </source>
</evidence>
<evidence type="ECO:0000313" key="6">
    <source>
        <dbReference type="EMBL" id="QNT77484.1"/>
    </source>
</evidence>
<dbReference type="RefSeq" id="WP_203413958.1">
    <property type="nucleotide sequence ID" value="NZ_CP060244.1"/>
</dbReference>
<keyword evidence="1 6" id="KW-0560">Oxidoreductase</keyword>
<dbReference type="InterPro" id="IPR036291">
    <property type="entry name" value="NAD(P)-bd_dom_sf"/>
</dbReference>
<reference evidence="6 7" key="1">
    <citation type="submission" date="2020-08" db="EMBL/GenBank/DDBJ databases">
        <title>Complete genome sequence of Entomobacter blattae G55GP.</title>
        <authorList>
            <person name="Poehlein A."/>
            <person name="Guzman J."/>
            <person name="Daniel R."/>
            <person name="Vilcinskas A."/>
        </authorList>
    </citation>
    <scope>NUCLEOTIDE SEQUENCE [LARGE SCALE GENOMIC DNA]</scope>
    <source>
        <strain evidence="6 7">G55GP</strain>
    </source>
</reference>
<evidence type="ECO:0000256" key="3">
    <source>
        <dbReference type="PIRSR" id="PIRSR000103-1"/>
    </source>
</evidence>
<dbReference type="GO" id="GO:0051287">
    <property type="term" value="F:NAD binding"/>
    <property type="evidence" value="ECO:0007669"/>
    <property type="project" value="InterPro"/>
</dbReference>
<accession>A0A7H1NNX4</accession>
<evidence type="ECO:0000259" key="5">
    <source>
        <dbReference type="Pfam" id="PF14833"/>
    </source>
</evidence>
<dbReference type="InterPro" id="IPR006115">
    <property type="entry name" value="6PGDH_NADP-bd"/>
</dbReference>
<dbReference type="EC" id="1.1.1.31" evidence="6"/>
<feature type="domain" description="3-hydroxyisobutyrate dehydrogenase-like NAD-binding" evidence="5">
    <location>
        <begin position="167"/>
        <end position="299"/>
    </location>
</feature>
<dbReference type="Pfam" id="PF14833">
    <property type="entry name" value="NAD_binding_11"/>
    <property type="match status" value="1"/>
</dbReference>
<dbReference type="EMBL" id="CP060244">
    <property type="protein sequence ID" value="QNT77484.1"/>
    <property type="molecule type" value="Genomic_DNA"/>
</dbReference>
<protein>
    <submittedName>
        <fullName evidence="6">3-hydroxyisobutyrate dehydrogenase</fullName>
        <ecNumber evidence="6">1.1.1.31</ecNumber>
    </submittedName>
</protein>
<dbReference type="Gene3D" id="1.10.1040.10">
    <property type="entry name" value="N-(1-d-carboxylethyl)-l-norvaline Dehydrogenase, domain 2"/>
    <property type="match status" value="1"/>
</dbReference>
<evidence type="ECO:0000313" key="7">
    <source>
        <dbReference type="Proteomes" id="UP000516349"/>
    </source>
</evidence>